<proteinExistence type="predicted"/>
<evidence type="ECO:0000256" key="1">
    <source>
        <dbReference type="SAM" id="Phobius"/>
    </source>
</evidence>
<dbReference type="Proteomes" id="UP000299102">
    <property type="component" value="Unassembled WGS sequence"/>
</dbReference>
<feature type="transmembrane region" description="Helical" evidence="1">
    <location>
        <begin position="12"/>
        <end position="33"/>
    </location>
</feature>
<keyword evidence="3" id="KW-1185">Reference proteome</keyword>
<evidence type="ECO:0000313" key="3">
    <source>
        <dbReference type="Proteomes" id="UP000299102"/>
    </source>
</evidence>
<keyword evidence="1" id="KW-0812">Transmembrane</keyword>
<dbReference type="AlphaFoldDB" id="A0A4C1SAP8"/>
<keyword evidence="1" id="KW-0472">Membrane</keyword>
<reference evidence="2 3" key="1">
    <citation type="journal article" date="2019" name="Commun. Biol.">
        <title>The bagworm genome reveals a unique fibroin gene that provides high tensile strength.</title>
        <authorList>
            <person name="Kono N."/>
            <person name="Nakamura H."/>
            <person name="Ohtoshi R."/>
            <person name="Tomita M."/>
            <person name="Numata K."/>
            <person name="Arakawa K."/>
        </authorList>
    </citation>
    <scope>NUCLEOTIDE SEQUENCE [LARGE SCALE GENOMIC DNA]</scope>
</reference>
<protein>
    <submittedName>
        <fullName evidence="2">Uncharacterized protein</fullName>
    </submittedName>
</protein>
<name>A0A4C1SAP8_EUMVA</name>
<gene>
    <name evidence="2" type="ORF">EVAR_530_1</name>
</gene>
<keyword evidence="1" id="KW-1133">Transmembrane helix</keyword>
<organism evidence="2 3">
    <name type="scientific">Eumeta variegata</name>
    <name type="common">Bagworm moth</name>
    <name type="synonym">Eumeta japonica</name>
    <dbReference type="NCBI Taxonomy" id="151549"/>
    <lineage>
        <taxon>Eukaryota</taxon>
        <taxon>Metazoa</taxon>
        <taxon>Ecdysozoa</taxon>
        <taxon>Arthropoda</taxon>
        <taxon>Hexapoda</taxon>
        <taxon>Insecta</taxon>
        <taxon>Pterygota</taxon>
        <taxon>Neoptera</taxon>
        <taxon>Endopterygota</taxon>
        <taxon>Lepidoptera</taxon>
        <taxon>Glossata</taxon>
        <taxon>Ditrysia</taxon>
        <taxon>Tineoidea</taxon>
        <taxon>Psychidae</taxon>
        <taxon>Oiketicinae</taxon>
        <taxon>Eumeta</taxon>
    </lineage>
</organism>
<comment type="caution">
    <text evidence="2">The sequence shown here is derived from an EMBL/GenBank/DDBJ whole genome shotgun (WGS) entry which is preliminary data.</text>
</comment>
<sequence>MSSCRTAFFRFNVTLATGLCSIRLLIVCVQKFARLLDSMRWSRQRSSPTRQACESLVIPRRSAARRAVNNRRLASITVPITIALDRCRCTDMGQISHSSDILKL</sequence>
<dbReference type="EMBL" id="BGZK01000002">
    <property type="protein sequence ID" value="GBO99258.1"/>
    <property type="molecule type" value="Genomic_DNA"/>
</dbReference>
<accession>A0A4C1SAP8</accession>
<evidence type="ECO:0000313" key="2">
    <source>
        <dbReference type="EMBL" id="GBO99258.1"/>
    </source>
</evidence>